<dbReference type="InterPro" id="IPR003710">
    <property type="entry name" value="ApbA"/>
</dbReference>
<dbReference type="EC" id="1.1.1.169" evidence="3 10"/>
<organism evidence="13 14">
    <name type="scientific">Allopseudospirillum japonicum</name>
    <dbReference type="NCBI Taxonomy" id="64971"/>
    <lineage>
        <taxon>Bacteria</taxon>
        <taxon>Pseudomonadati</taxon>
        <taxon>Pseudomonadota</taxon>
        <taxon>Gammaproteobacteria</taxon>
        <taxon>Oceanospirillales</taxon>
        <taxon>Oceanospirillaceae</taxon>
        <taxon>Allopseudospirillum</taxon>
    </lineage>
</organism>
<keyword evidence="5 10" id="KW-0566">Pantothenate biosynthesis</keyword>
<dbReference type="AlphaFoldDB" id="A0A1H6QD28"/>
<dbReference type="RefSeq" id="WP_093307656.1">
    <property type="nucleotide sequence ID" value="NZ_FNYH01000001.1"/>
</dbReference>
<dbReference type="Pfam" id="PF08546">
    <property type="entry name" value="ApbA_C"/>
    <property type="match status" value="1"/>
</dbReference>
<dbReference type="InterPro" id="IPR008927">
    <property type="entry name" value="6-PGluconate_DH-like_C_sf"/>
</dbReference>
<evidence type="ECO:0000313" key="14">
    <source>
        <dbReference type="Proteomes" id="UP000242999"/>
    </source>
</evidence>
<evidence type="ECO:0000256" key="7">
    <source>
        <dbReference type="ARBA" id="ARBA00023002"/>
    </source>
</evidence>
<dbReference type="Gene3D" id="1.10.1040.10">
    <property type="entry name" value="N-(1-d-carboxylethyl)-l-norvaline Dehydrogenase, domain 2"/>
    <property type="match status" value="1"/>
</dbReference>
<dbReference type="SUPFAM" id="SSF51735">
    <property type="entry name" value="NAD(P)-binding Rossmann-fold domains"/>
    <property type="match status" value="1"/>
</dbReference>
<dbReference type="InterPro" id="IPR013332">
    <property type="entry name" value="KPR_N"/>
</dbReference>
<protein>
    <recommendedName>
        <fullName evidence="4 10">2-dehydropantoate 2-reductase</fullName>
        <ecNumber evidence="3 10">1.1.1.169</ecNumber>
    </recommendedName>
    <alternativeName>
        <fullName evidence="8 10">Ketopantoate reductase</fullName>
    </alternativeName>
</protein>
<dbReference type="Proteomes" id="UP000242999">
    <property type="component" value="Unassembled WGS sequence"/>
</dbReference>
<comment type="catalytic activity">
    <reaction evidence="9 10">
        <text>(R)-pantoate + NADP(+) = 2-dehydropantoate + NADPH + H(+)</text>
        <dbReference type="Rhea" id="RHEA:16233"/>
        <dbReference type="ChEBI" id="CHEBI:11561"/>
        <dbReference type="ChEBI" id="CHEBI:15378"/>
        <dbReference type="ChEBI" id="CHEBI:15980"/>
        <dbReference type="ChEBI" id="CHEBI:57783"/>
        <dbReference type="ChEBI" id="CHEBI:58349"/>
        <dbReference type="EC" id="1.1.1.169"/>
    </reaction>
</comment>
<dbReference type="GO" id="GO:0015940">
    <property type="term" value="P:pantothenate biosynthetic process"/>
    <property type="evidence" value="ECO:0007669"/>
    <property type="project" value="UniProtKB-UniPathway"/>
</dbReference>
<sequence>MSKYLIVGAGALGCLYAAELARAQQQVYLLVRDTQANIQTRELAYTRIDGTQESIQVQALDTPAWRQQAPTWAATFCGIILATKAQDALASVQALAPQLPPQVPVLLLQNGMGSQQAVAQYLGGQHLVLAASVTEGAYLKAPFSPVHAGRGVLRLGAFDPEQTKAQDAAQAWVRTWPTAHLKCIYAQDIHPWLWQKLAINAVINPLTLIYNCPNGELMQHLPQVRLLVEELQTLLQSLAIQLPCTDLQTCVQEVIQATAGNISSMLQDQRAGRPTELAYISAYVLACAKQVGLTLPAHVRLYQQAQACLAIKD</sequence>
<evidence type="ECO:0000256" key="10">
    <source>
        <dbReference type="RuleBase" id="RU362068"/>
    </source>
</evidence>
<dbReference type="PANTHER" id="PTHR43765:SF2">
    <property type="entry name" value="2-DEHYDROPANTOATE 2-REDUCTASE"/>
    <property type="match status" value="1"/>
</dbReference>
<feature type="domain" description="Ketopantoate reductase N-terminal" evidence="11">
    <location>
        <begin position="4"/>
        <end position="159"/>
    </location>
</feature>
<evidence type="ECO:0000256" key="5">
    <source>
        <dbReference type="ARBA" id="ARBA00022655"/>
    </source>
</evidence>
<gene>
    <name evidence="13" type="ORF">SAMN05421831_10142</name>
</gene>
<dbReference type="GO" id="GO:0005737">
    <property type="term" value="C:cytoplasm"/>
    <property type="evidence" value="ECO:0007669"/>
    <property type="project" value="TreeGrafter"/>
</dbReference>
<dbReference type="PANTHER" id="PTHR43765">
    <property type="entry name" value="2-DEHYDROPANTOATE 2-REDUCTASE-RELATED"/>
    <property type="match status" value="1"/>
</dbReference>
<evidence type="ECO:0000256" key="4">
    <source>
        <dbReference type="ARBA" id="ARBA00019465"/>
    </source>
</evidence>
<dbReference type="InterPro" id="IPR036291">
    <property type="entry name" value="NAD(P)-bd_dom_sf"/>
</dbReference>
<keyword evidence="7 10" id="KW-0560">Oxidoreductase</keyword>
<dbReference type="NCBIfam" id="TIGR00745">
    <property type="entry name" value="apbA_panE"/>
    <property type="match status" value="1"/>
</dbReference>
<evidence type="ECO:0000256" key="6">
    <source>
        <dbReference type="ARBA" id="ARBA00022857"/>
    </source>
</evidence>
<keyword evidence="14" id="KW-1185">Reference proteome</keyword>
<dbReference type="InterPro" id="IPR013328">
    <property type="entry name" value="6PGD_dom2"/>
</dbReference>
<feature type="domain" description="Ketopantoate reductase C-terminal" evidence="12">
    <location>
        <begin position="188"/>
        <end position="306"/>
    </location>
</feature>
<reference evidence="14" key="1">
    <citation type="submission" date="2016-10" db="EMBL/GenBank/DDBJ databases">
        <authorList>
            <person name="Varghese N."/>
            <person name="Submissions S."/>
        </authorList>
    </citation>
    <scope>NUCLEOTIDE SEQUENCE [LARGE SCALE GENOMIC DNA]</scope>
    <source>
        <strain evidence="14">DSM 7165</strain>
    </source>
</reference>
<proteinExistence type="inferred from homology"/>
<dbReference type="GO" id="GO:0008677">
    <property type="term" value="F:2-dehydropantoate 2-reductase activity"/>
    <property type="evidence" value="ECO:0007669"/>
    <property type="project" value="UniProtKB-EC"/>
</dbReference>
<name>A0A1H6QD28_9GAMM</name>
<dbReference type="SUPFAM" id="SSF48179">
    <property type="entry name" value="6-phosphogluconate dehydrogenase C-terminal domain-like"/>
    <property type="match status" value="1"/>
</dbReference>
<dbReference type="InterPro" id="IPR050838">
    <property type="entry name" value="Ketopantoate_reductase"/>
</dbReference>
<evidence type="ECO:0000259" key="12">
    <source>
        <dbReference type="Pfam" id="PF08546"/>
    </source>
</evidence>
<comment type="function">
    <text evidence="10">Catalyzes the NADPH-dependent reduction of ketopantoate into pantoic acid.</text>
</comment>
<evidence type="ECO:0000313" key="13">
    <source>
        <dbReference type="EMBL" id="SEI37440.1"/>
    </source>
</evidence>
<evidence type="ECO:0000256" key="8">
    <source>
        <dbReference type="ARBA" id="ARBA00032024"/>
    </source>
</evidence>
<dbReference type="OrthoDB" id="6530772at2"/>
<dbReference type="Gene3D" id="3.40.50.720">
    <property type="entry name" value="NAD(P)-binding Rossmann-like Domain"/>
    <property type="match status" value="1"/>
</dbReference>
<evidence type="ECO:0000256" key="3">
    <source>
        <dbReference type="ARBA" id="ARBA00013014"/>
    </source>
</evidence>
<dbReference type="GO" id="GO:0050661">
    <property type="term" value="F:NADP binding"/>
    <property type="evidence" value="ECO:0007669"/>
    <property type="project" value="TreeGrafter"/>
</dbReference>
<dbReference type="EMBL" id="FNYH01000001">
    <property type="protein sequence ID" value="SEI37440.1"/>
    <property type="molecule type" value="Genomic_DNA"/>
</dbReference>
<dbReference type="Pfam" id="PF02558">
    <property type="entry name" value="ApbA"/>
    <property type="match status" value="1"/>
</dbReference>
<comment type="similarity">
    <text evidence="2 10">Belongs to the ketopantoate reductase family.</text>
</comment>
<evidence type="ECO:0000259" key="11">
    <source>
        <dbReference type="Pfam" id="PF02558"/>
    </source>
</evidence>
<dbReference type="UniPathway" id="UPA00028">
    <property type="reaction ID" value="UER00004"/>
</dbReference>
<keyword evidence="6 10" id="KW-0521">NADP</keyword>
<evidence type="ECO:0000256" key="9">
    <source>
        <dbReference type="ARBA" id="ARBA00048793"/>
    </source>
</evidence>
<evidence type="ECO:0000256" key="1">
    <source>
        <dbReference type="ARBA" id="ARBA00004994"/>
    </source>
</evidence>
<dbReference type="STRING" id="64971.SAMN05421831_10142"/>
<comment type="pathway">
    <text evidence="1 10">Cofactor biosynthesis; (R)-pantothenate biosynthesis; (R)-pantoate from 3-methyl-2-oxobutanoate: step 2/2.</text>
</comment>
<evidence type="ECO:0000256" key="2">
    <source>
        <dbReference type="ARBA" id="ARBA00007870"/>
    </source>
</evidence>
<dbReference type="InterPro" id="IPR013752">
    <property type="entry name" value="KPA_reductase"/>
</dbReference>
<accession>A0A1H6QD28</accession>